<dbReference type="Proteomes" id="UP000235836">
    <property type="component" value="Unassembled WGS sequence"/>
</dbReference>
<reference evidence="3 4" key="1">
    <citation type="submission" date="2017-09" db="EMBL/GenBank/DDBJ databases">
        <title>Bacterial strain isolated from the female urinary microbiota.</title>
        <authorList>
            <person name="Thomas-White K."/>
            <person name="Kumar N."/>
            <person name="Forster S."/>
            <person name="Putonti C."/>
            <person name="Lawley T."/>
            <person name="Wolfe A.J."/>
        </authorList>
    </citation>
    <scope>NUCLEOTIDE SEQUENCE [LARGE SCALE GENOMIC DNA]</scope>
    <source>
        <strain evidence="3 4">UMB0792</strain>
    </source>
</reference>
<dbReference type="InterPro" id="IPR036890">
    <property type="entry name" value="HATPase_C_sf"/>
</dbReference>
<feature type="transmembrane region" description="Helical" evidence="1">
    <location>
        <begin position="52"/>
        <end position="68"/>
    </location>
</feature>
<evidence type="ECO:0000256" key="1">
    <source>
        <dbReference type="SAM" id="Phobius"/>
    </source>
</evidence>
<dbReference type="GO" id="GO:0016020">
    <property type="term" value="C:membrane"/>
    <property type="evidence" value="ECO:0007669"/>
    <property type="project" value="InterPro"/>
</dbReference>
<dbReference type="RefSeq" id="WP_102723632.1">
    <property type="nucleotide sequence ID" value="NZ_PNHG01000004.1"/>
</dbReference>
<evidence type="ECO:0000313" key="3">
    <source>
        <dbReference type="EMBL" id="PMC64818.1"/>
    </source>
</evidence>
<evidence type="ECO:0000313" key="4">
    <source>
        <dbReference type="Proteomes" id="UP000235836"/>
    </source>
</evidence>
<dbReference type="Pfam" id="PF07730">
    <property type="entry name" value="HisKA_3"/>
    <property type="match status" value="1"/>
</dbReference>
<gene>
    <name evidence="3" type="ORF">CJ203_03970</name>
</gene>
<dbReference type="Gene3D" id="1.20.5.1930">
    <property type="match status" value="1"/>
</dbReference>
<feature type="transmembrane region" description="Helical" evidence="1">
    <location>
        <begin position="99"/>
        <end position="130"/>
    </location>
</feature>
<feature type="domain" description="Signal transduction histidine kinase subgroup 3 dimerisation and phosphoacceptor" evidence="2">
    <location>
        <begin position="153"/>
        <end position="211"/>
    </location>
</feature>
<feature type="transmembrane region" description="Helical" evidence="1">
    <location>
        <begin position="29"/>
        <end position="45"/>
    </location>
</feature>
<feature type="transmembrane region" description="Helical" evidence="1">
    <location>
        <begin position="74"/>
        <end position="92"/>
    </location>
</feature>
<protein>
    <recommendedName>
        <fullName evidence="2">Signal transduction histidine kinase subgroup 3 dimerisation and phosphoacceptor domain-containing protein</fullName>
    </recommendedName>
</protein>
<accession>A0A2N6T664</accession>
<keyword evidence="1" id="KW-0472">Membrane</keyword>
<evidence type="ECO:0000259" key="2">
    <source>
        <dbReference type="Pfam" id="PF07730"/>
    </source>
</evidence>
<proteinExistence type="predicted"/>
<organism evidence="3 4">
    <name type="scientific">Corynebacterium tuscaniense</name>
    <dbReference type="NCBI Taxonomy" id="302449"/>
    <lineage>
        <taxon>Bacteria</taxon>
        <taxon>Bacillati</taxon>
        <taxon>Actinomycetota</taxon>
        <taxon>Actinomycetes</taxon>
        <taxon>Mycobacteriales</taxon>
        <taxon>Corynebacteriaceae</taxon>
        <taxon>Corynebacterium</taxon>
    </lineage>
</organism>
<comment type="caution">
    <text evidence="3">The sequence shown here is derived from an EMBL/GenBank/DDBJ whole genome shotgun (WGS) entry which is preliminary data.</text>
</comment>
<feature type="transmembrane region" description="Helical" evidence="1">
    <location>
        <begin position="7"/>
        <end position="23"/>
    </location>
</feature>
<dbReference type="InterPro" id="IPR011712">
    <property type="entry name" value="Sig_transdc_His_kin_sub3_dim/P"/>
</dbReference>
<dbReference type="AlphaFoldDB" id="A0A2N6T664"/>
<sequence>MMNRFSLLIDASVATLITTWLWLPRGGYTVGSVALCVGVAVAVALRRRWPRAVPVVVFVATVVGWSLGSINDPFIAFSWSLIPIAVEHWRAIRRWLPALWVAVIASALIAVDGVGVLGAAPVAVLVSLIIAEAEGHQRHLDTRETEVAFAQHTARELHDGIGHSLSIIRAETGLLLMSPQVAQSAGIQDCLTRIDRHAEAAFTALGQIVEAYTGSGESSGGSLESTAALTIHEVIAADRAAGLDITVHGSIPGGEIPVQIVQEMVRNVRQYGANKQCALHFEHCDGQWVVRCTNAVDPARGGGLMNLTARAEALGGSARWGCVDGLFSAEVCLPVTPETQVQA</sequence>
<dbReference type="EMBL" id="PNHG01000004">
    <property type="protein sequence ID" value="PMC64818.1"/>
    <property type="molecule type" value="Genomic_DNA"/>
</dbReference>
<dbReference type="GO" id="GO:0046983">
    <property type="term" value="F:protein dimerization activity"/>
    <property type="evidence" value="ECO:0007669"/>
    <property type="project" value="InterPro"/>
</dbReference>
<keyword evidence="1" id="KW-1133">Transmembrane helix</keyword>
<dbReference type="GO" id="GO:0000155">
    <property type="term" value="F:phosphorelay sensor kinase activity"/>
    <property type="evidence" value="ECO:0007669"/>
    <property type="project" value="InterPro"/>
</dbReference>
<dbReference type="Gene3D" id="3.30.565.10">
    <property type="entry name" value="Histidine kinase-like ATPase, C-terminal domain"/>
    <property type="match status" value="1"/>
</dbReference>
<keyword evidence="1" id="KW-0812">Transmembrane</keyword>
<keyword evidence="4" id="KW-1185">Reference proteome</keyword>
<name>A0A2N6T664_9CORY</name>